<keyword evidence="3" id="KW-0804">Transcription</keyword>
<dbReference type="SMART" id="SM00895">
    <property type="entry name" value="FCD"/>
    <property type="match status" value="1"/>
</dbReference>
<dbReference type="InterPro" id="IPR036390">
    <property type="entry name" value="WH_DNA-bd_sf"/>
</dbReference>
<dbReference type="PANTHER" id="PTHR43537">
    <property type="entry name" value="TRANSCRIPTIONAL REGULATOR, GNTR FAMILY"/>
    <property type="match status" value="1"/>
</dbReference>
<name>A0ABS5GJ12_9BRAD</name>
<evidence type="ECO:0000259" key="4">
    <source>
        <dbReference type="PROSITE" id="PS50949"/>
    </source>
</evidence>
<dbReference type="SMART" id="SM00345">
    <property type="entry name" value="HTH_GNTR"/>
    <property type="match status" value="1"/>
</dbReference>
<accession>A0ABS5GJ12</accession>
<dbReference type="SUPFAM" id="SSF48008">
    <property type="entry name" value="GntR ligand-binding domain-like"/>
    <property type="match status" value="1"/>
</dbReference>
<gene>
    <name evidence="5" type="ORF">JQ619_36845</name>
</gene>
<dbReference type="Proteomes" id="UP001314635">
    <property type="component" value="Unassembled WGS sequence"/>
</dbReference>
<comment type="caution">
    <text evidence="5">The sequence shown here is derived from an EMBL/GenBank/DDBJ whole genome shotgun (WGS) entry which is preliminary data.</text>
</comment>
<dbReference type="Gene3D" id="1.20.120.530">
    <property type="entry name" value="GntR ligand-binding domain-like"/>
    <property type="match status" value="1"/>
</dbReference>
<dbReference type="InterPro" id="IPR011711">
    <property type="entry name" value="GntR_C"/>
</dbReference>
<dbReference type="PROSITE" id="PS50949">
    <property type="entry name" value="HTH_GNTR"/>
    <property type="match status" value="1"/>
</dbReference>
<keyword evidence="1" id="KW-0805">Transcription regulation</keyword>
<evidence type="ECO:0000256" key="2">
    <source>
        <dbReference type="ARBA" id="ARBA00023125"/>
    </source>
</evidence>
<dbReference type="RefSeq" id="WP_012042236.1">
    <property type="nucleotide sequence ID" value="NZ_JABFDP010000027.1"/>
</dbReference>
<feature type="domain" description="HTH gntR-type" evidence="4">
    <location>
        <begin position="8"/>
        <end position="75"/>
    </location>
</feature>
<sequence>MRIVPPAPSLVDQVVEAITDEIVSGVLTSGSRLIQDDLAQAYGVSRQPVQQALMLLRGCGLVQSAPGRGLIVAPLDPSSVRDLYEMRAVLEGLAARLAAERASHRAASEGPAYLAAGHEAVRSGLVSRKIETDIAFHRFLSELSGNTLINETMAPHWPYLKRVMSDVLQKEVGMSQTVWDEHEEILAAVIEGRSNDAERLSREHITRAARVFVHHLEAQQDSKPKQRRTLAARKVSLES</sequence>
<dbReference type="InterPro" id="IPR000524">
    <property type="entry name" value="Tscrpt_reg_HTH_GntR"/>
</dbReference>
<dbReference type="Gene3D" id="1.10.10.10">
    <property type="entry name" value="Winged helix-like DNA-binding domain superfamily/Winged helix DNA-binding domain"/>
    <property type="match status" value="1"/>
</dbReference>
<dbReference type="PANTHER" id="PTHR43537:SF45">
    <property type="entry name" value="GNTR FAMILY REGULATORY PROTEIN"/>
    <property type="match status" value="1"/>
</dbReference>
<evidence type="ECO:0000313" key="5">
    <source>
        <dbReference type="EMBL" id="MBR1141330.1"/>
    </source>
</evidence>
<dbReference type="Pfam" id="PF00392">
    <property type="entry name" value="GntR"/>
    <property type="match status" value="1"/>
</dbReference>
<dbReference type="InterPro" id="IPR008920">
    <property type="entry name" value="TF_FadR/GntR_C"/>
</dbReference>
<keyword evidence="2" id="KW-0238">DNA-binding</keyword>
<proteinExistence type="predicted"/>
<evidence type="ECO:0000256" key="3">
    <source>
        <dbReference type="ARBA" id="ARBA00023163"/>
    </source>
</evidence>
<protein>
    <submittedName>
        <fullName evidence="5">GntR family transcriptional regulator</fullName>
    </submittedName>
</protein>
<dbReference type="InterPro" id="IPR036388">
    <property type="entry name" value="WH-like_DNA-bd_sf"/>
</dbReference>
<dbReference type="Pfam" id="PF07729">
    <property type="entry name" value="FCD"/>
    <property type="match status" value="1"/>
</dbReference>
<dbReference type="SUPFAM" id="SSF46785">
    <property type="entry name" value="Winged helix' DNA-binding domain"/>
    <property type="match status" value="1"/>
</dbReference>
<dbReference type="CDD" id="cd07377">
    <property type="entry name" value="WHTH_GntR"/>
    <property type="match status" value="1"/>
</dbReference>
<evidence type="ECO:0000256" key="1">
    <source>
        <dbReference type="ARBA" id="ARBA00023015"/>
    </source>
</evidence>
<keyword evidence="6" id="KW-1185">Reference proteome</keyword>
<evidence type="ECO:0000313" key="6">
    <source>
        <dbReference type="Proteomes" id="UP001314635"/>
    </source>
</evidence>
<reference evidence="6" key="1">
    <citation type="journal article" date="2021" name="ISME J.">
        <title>Evolutionary origin and ecological implication of a unique nif island in free-living Bradyrhizobium lineages.</title>
        <authorList>
            <person name="Tao J."/>
        </authorList>
    </citation>
    <scope>NUCLEOTIDE SEQUENCE [LARGE SCALE GENOMIC DNA]</scope>
    <source>
        <strain evidence="6">SZCCT0094</strain>
    </source>
</reference>
<organism evidence="5 6">
    <name type="scientific">Bradyrhizobium denitrificans</name>
    <dbReference type="NCBI Taxonomy" id="2734912"/>
    <lineage>
        <taxon>Bacteria</taxon>
        <taxon>Pseudomonadati</taxon>
        <taxon>Pseudomonadota</taxon>
        <taxon>Alphaproteobacteria</taxon>
        <taxon>Hyphomicrobiales</taxon>
        <taxon>Nitrobacteraceae</taxon>
        <taxon>Bradyrhizobium</taxon>
    </lineage>
</organism>
<dbReference type="EMBL" id="JAFCLK010000061">
    <property type="protein sequence ID" value="MBR1141330.1"/>
    <property type="molecule type" value="Genomic_DNA"/>
</dbReference>